<protein>
    <recommendedName>
        <fullName evidence="1">FIST C-domain domain-containing protein</fullName>
    </recommendedName>
</protein>
<dbReference type="InterPro" id="IPR019494">
    <property type="entry name" value="FIST_C"/>
</dbReference>
<gene>
    <name evidence="2" type="ORF">E6K72_06820</name>
</gene>
<dbReference type="EMBL" id="VBOS01000230">
    <property type="protein sequence ID" value="TMQ55199.1"/>
    <property type="molecule type" value="Genomic_DNA"/>
</dbReference>
<feature type="domain" description="FIST C-domain" evidence="1">
    <location>
        <begin position="30"/>
        <end position="171"/>
    </location>
</feature>
<dbReference type="PANTHER" id="PTHR14939:SF5">
    <property type="entry name" value="F-BOX ONLY PROTEIN 22"/>
    <property type="match status" value="1"/>
</dbReference>
<dbReference type="PANTHER" id="PTHR14939">
    <property type="entry name" value="F-BOX ONLY PROTEIN 22"/>
    <property type="match status" value="1"/>
</dbReference>
<feature type="non-terminal residue" evidence="2">
    <location>
        <position position="1"/>
    </location>
</feature>
<sequence>VSQGCRPVGPPLEVTKADGNVVIELDGQPALERAEQVLRGLSPVERERLSRGLYIGRPARRGAEGRGDYLIRNLLGADRDRGVIAIGDRVAEREKLRIHVRDAGTAKEDLELLLSPQAFDTPARAALVFACNGRGRGLYGRPDGDISILRSSLGDALPAAGMFCAGEIGPVGEKNFLHGHTACIALMRPGGTQAP</sequence>
<dbReference type="Pfam" id="PF10442">
    <property type="entry name" value="FIST_C"/>
    <property type="match status" value="1"/>
</dbReference>
<evidence type="ECO:0000313" key="3">
    <source>
        <dbReference type="Proteomes" id="UP000317716"/>
    </source>
</evidence>
<dbReference type="SMART" id="SM01204">
    <property type="entry name" value="FIST_C"/>
    <property type="match status" value="1"/>
</dbReference>
<proteinExistence type="predicted"/>
<dbReference type="InterPro" id="IPR013702">
    <property type="entry name" value="FIST_domain_N"/>
</dbReference>
<dbReference type="Proteomes" id="UP000317716">
    <property type="component" value="Unassembled WGS sequence"/>
</dbReference>
<comment type="caution">
    <text evidence="2">The sequence shown here is derived from an EMBL/GenBank/DDBJ whole genome shotgun (WGS) entry which is preliminary data.</text>
</comment>
<dbReference type="AlphaFoldDB" id="A0A538SUY5"/>
<dbReference type="Pfam" id="PF08495">
    <property type="entry name" value="FIST"/>
    <property type="match status" value="1"/>
</dbReference>
<reference evidence="2 3" key="1">
    <citation type="journal article" date="2019" name="Nat. Microbiol.">
        <title>Mediterranean grassland soil C-N compound turnover is dependent on rainfall and depth, and is mediated by genomically divergent microorganisms.</title>
        <authorList>
            <person name="Diamond S."/>
            <person name="Andeer P.F."/>
            <person name="Li Z."/>
            <person name="Crits-Christoph A."/>
            <person name="Burstein D."/>
            <person name="Anantharaman K."/>
            <person name="Lane K.R."/>
            <person name="Thomas B.C."/>
            <person name="Pan C."/>
            <person name="Northen T.R."/>
            <person name="Banfield J.F."/>
        </authorList>
    </citation>
    <scope>NUCLEOTIDE SEQUENCE [LARGE SCALE GENOMIC DNA]</scope>
    <source>
        <strain evidence="2">WS_2</strain>
    </source>
</reference>
<name>A0A538SUY5_UNCEI</name>
<accession>A0A538SUY5</accession>
<evidence type="ECO:0000313" key="2">
    <source>
        <dbReference type="EMBL" id="TMQ55199.1"/>
    </source>
</evidence>
<evidence type="ECO:0000259" key="1">
    <source>
        <dbReference type="SMART" id="SM01204"/>
    </source>
</evidence>
<organism evidence="2 3">
    <name type="scientific">Eiseniibacteriota bacterium</name>
    <dbReference type="NCBI Taxonomy" id="2212470"/>
    <lineage>
        <taxon>Bacteria</taxon>
        <taxon>Candidatus Eiseniibacteriota</taxon>
    </lineage>
</organism>